<keyword evidence="4" id="KW-1185">Reference proteome</keyword>
<protein>
    <submittedName>
        <fullName evidence="3">EF hand</fullName>
    </submittedName>
</protein>
<dbReference type="RefSeq" id="WP_092379618.1">
    <property type="nucleotide sequence ID" value="NZ_FORX01000034.1"/>
</dbReference>
<dbReference type="InterPro" id="IPR011992">
    <property type="entry name" value="EF-hand-dom_pair"/>
</dbReference>
<sequence>MRVSSKQYLEASSQLSNNGETSQNELFAKLGARKSFRDGDANRDGVITKDEVNLSAEAFARLDASKDGNVTLEEISAAMSGRGQDVFSYYTSKKSGANSLDLLSNILGESSTSEDTSASGKAARQYVASMDANKDGVLSRAEASVSASAFSNIDTSGNGTIEVKEMQAALKIHEAKISSYFSSLADGSTNSTLQKEV</sequence>
<dbReference type="SUPFAM" id="SSF47473">
    <property type="entry name" value="EF-hand"/>
    <property type="match status" value="1"/>
</dbReference>
<dbReference type="Gene3D" id="1.10.238.10">
    <property type="entry name" value="EF-hand"/>
    <property type="match status" value="2"/>
</dbReference>
<dbReference type="OrthoDB" id="5470953at2"/>
<feature type="region of interest" description="Disordered" evidence="1">
    <location>
        <begin position="1"/>
        <end position="22"/>
    </location>
</feature>
<dbReference type="Proteomes" id="UP000198635">
    <property type="component" value="Unassembled WGS sequence"/>
</dbReference>
<accession>A0A1I4ADD2</accession>
<dbReference type="PROSITE" id="PS50222">
    <property type="entry name" value="EF_HAND_2"/>
    <property type="match status" value="2"/>
</dbReference>
<feature type="domain" description="EF-hand" evidence="2">
    <location>
        <begin position="141"/>
        <end position="176"/>
    </location>
</feature>
<dbReference type="InterPro" id="IPR018247">
    <property type="entry name" value="EF_Hand_1_Ca_BS"/>
</dbReference>
<name>A0A1I4ADD2_9BACT</name>
<proteinExistence type="predicted"/>
<dbReference type="EMBL" id="FORX01000034">
    <property type="protein sequence ID" value="SFK53971.1"/>
    <property type="molecule type" value="Genomic_DNA"/>
</dbReference>
<evidence type="ECO:0000256" key="1">
    <source>
        <dbReference type="SAM" id="MobiDB-lite"/>
    </source>
</evidence>
<dbReference type="STRING" id="52560.SAMN04488082_1344"/>
<evidence type="ECO:0000313" key="4">
    <source>
        <dbReference type="Proteomes" id="UP000198635"/>
    </source>
</evidence>
<reference evidence="4" key="1">
    <citation type="submission" date="2016-10" db="EMBL/GenBank/DDBJ databases">
        <authorList>
            <person name="Varghese N."/>
            <person name="Submissions S."/>
        </authorList>
    </citation>
    <scope>NUCLEOTIDE SEQUENCE [LARGE SCALE GENOMIC DNA]</scope>
    <source>
        <strain evidence="4">DSM 5918</strain>
    </source>
</reference>
<feature type="domain" description="EF-hand" evidence="2">
    <location>
        <begin position="50"/>
        <end position="85"/>
    </location>
</feature>
<dbReference type="InterPro" id="IPR002048">
    <property type="entry name" value="EF_hand_dom"/>
</dbReference>
<dbReference type="PROSITE" id="PS00018">
    <property type="entry name" value="EF_HAND_1"/>
    <property type="match status" value="2"/>
</dbReference>
<gene>
    <name evidence="3" type="ORF">SAMN04488082_1344</name>
</gene>
<dbReference type="AlphaFoldDB" id="A0A1I4ADD2"/>
<evidence type="ECO:0000313" key="3">
    <source>
        <dbReference type="EMBL" id="SFK53971.1"/>
    </source>
</evidence>
<organism evidence="3 4">
    <name type="scientific">Desulfomicrobium apsheronum</name>
    <dbReference type="NCBI Taxonomy" id="52560"/>
    <lineage>
        <taxon>Bacteria</taxon>
        <taxon>Pseudomonadati</taxon>
        <taxon>Thermodesulfobacteriota</taxon>
        <taxon>Desulfovibrionia</taxon>
        <taxon>Desulfovibrionales</taxon>
        <taxon>Desulfomicrobiaceae</taxon>
        <taxon>Desulfomicrobium</taxon>
    </lineage>
</organism>
<dbReference type="GO" id="GO:0005509">
    <property type="term" value="F:calcium ion binding"/>
    <property type="evidence" value="ECO:0007669"/>
    <property type="project" value="InterPro"/>
</dbReference>
<dbReference type="Pfam" id="PF13202">
    <property type="entry name" value="EF-hand_5"/>
    <property type="match status" value="3"/>
</dbReference>
<evidence type="ECO:0000259" key="2">
    <source>
        <dbReference type="PROSITE" id="PS50222"/>
    </source>
</evidence>